<accession>A0A9R1S9R9</accession>
<dbReference type="Proteomes" id="UP000324705">
    <property type="component" value="Chromosome 3B"/>
</dbReference>
<dbReference type="PANTHER" id="PTHR10073">
    <property type="entry name" value="DNA MISMATCH REPAIR PROTEIN MLH, PMS, MUTL"/>
    <property type="match status" value="1"/>
</dbReference>
<dbReference type="InterPro" id="IPR013507">
    <property type="entry name" value="DNA_mismatch_S5_2-like"/>
</dbReference>
<dbReference type="PANTHER" id="PTHR10073:SF12">
    <property type="entry name" value="DNA MISMATCH REPAIR PROTEIN MLH1"/>
    <property type="match status" value="1"/>
</dbReference>
<keyword evidence="9" id="KW-1185">Reference proteome</keyword>
<keyword evidence="4" id="KW-0234">DNA repair</keyword>
<dbReference type="FunFam" id="3.30.565.10:FF:000043">
    <property type="entry name" value="DNA mismatch repair protein MLH1"/>
    <property type="match status" value="1"/>
</dbReference>
<dbReference type="InterPro" id="IPR002099">
    <property type="entry name" value="MutL/Mlh/PMS"/>
</dbReference>
<feature type="region of interest" description="Disordered" evidence="6">
    <location>
        <begin position="380"/>
        <end position="409"/>
    </location>
</feature>
<reference evidence="8 9" key="1">
    <citation type="submission" date="2017-09" db="EMBL/GenBank/DDBJ databases">
        <authorList>
            <consortium name="International Durum Wheat Genome Sequencing Consortium (IDWGSC)"/>
            <person name="Milanesi L."/>
        </authorList>
    </citation>
    <scope>NUCLEOTIDE SEQUENCE [LARGE SCALE GENOMIC DNA]</scope>
    <source>
        <strain evidence="9">cv. Svevo</strain>
    </source>
</reference>
<dbReference type="InterPro" id="IPR020568">
    <property type="entry name" value="Ribosomal_Su5_D2-typ_SF"/>
</dbReference>
<dbReference type="GO" id="GO:0016887">
    <property type="term" value="F:ATP hydrolysis activity"/>
    <property type="evidence" value="ECO:0007669"/>
    <property type="project" value="InterPro"/>
</dbReference>
<protein>
    <recommendedName>
        <fullName evidence="7">DNA mismatch repair protein S5 domain-containing protein</fullName>
    </recommendedName>
</protein>
<dbReference type="Gene3D" id="3.30.230.10">
    <property type="match status" value="1"/>
</dbReference>
<proteinExistence type="inferred from homology"/>
<dbReference type="NCBIfam" id="TIGR00585">
    <property type="entry name" value="mutl"/>
    <property type="match status" value="1"/>
</dbReference>
<dbReference type="SUPFAM" id="SSF55874">
    <property type="entry name" value="ATPase domain of HSP90 chaperone/DNA topoisomerase II/histidine kinase"/>
    <property type="match status" value="1"/>
</dbReference>
<evidence type="ECO:0000259" key="7">
    <source>
        <dbReference type="SMART" id="SM01340"/>
    </source>
</evidence>
<dbReference type="FunFam" id="3.30.230.10:FF:000014">
    <property type="entry name" value="DNA mismatch repair protein Mlh1"/>
    <property type="match status" value="1"/>
</dbReference>
<dbReference type="PROSITE" id="PS00058">
    <property type="entry name" value="DNA_MISMATCH_REPAIR_1"/>
    <property type="match status" value="1"/>
</dbReference>
<evidence type="ECO:0000256" key="5">
    <source>
        <dbReference type="ARBA" id="ARBA00023242"/>
    </source>
</evidence>
<evidence type="ECO:0000256" key="2">
    <source>
        <dbReference type="ARBA" id="ARBA00006082"/>
    </source>
</evidence>
<dbReference type="Pfam" id="PF13589">
    <property type="entry name" value="HATPase_c_3"/>
    <property type="match status" value="1"/>
</dbReference>
<dbReference type="EMBL" id="LT934116">
    <property type="protein sequence ID" value="VAH85716.1"/>
    <property type="molecule type" value="Genomic_DNA"/>
</dbReference>
<keyword evidence="3" id="KW-0227">DNA damage</keyword>
<dbReference type="Pfam" id="PF16413">
    <property type="entry name" value="Mlh1_C"/>
    <property type="match status" value="1"/>
</dbReference>
<dbReference type="SUPFAM" id="SSF54211">
    <property type="entry name" value="Ribosomal protein S5 domain 2-like"/>
    <property type="match status" value="1"/>
</dbReference>
<evidence type="ECO:0000313" key="8">
    <source>
        <dbReference type="EMBL" id="VAH85716.1"/>
    </source>
</evidence>
<dbReference type="Gramene" id="TRITD3Bv1G269490.4">
    <property type="protein sequence ID" value="TRITD3Bv1G269490.4"/>
    <property type="gene ID" value="TRITD3Bv1G269490"/>
</dbReference>
<dbReference type="InterPro" id="IPR036890">
    <property type="entry name" value="HATPase_C_sf"/>
</dbReference>
<dbReference type="InterPro" id="IPR014762">
    <property type="entry name" value="DNA_mismatch_repair_CS"/>
</dbReference>
<dbReference type="CDD" id="cd03483">
    <property type="entry name" value="MutL_Trans_MLH1"/>
    <property type="match status" value="1"/>
</dbReference>
<dbReference type="InterPro" id="IPR038973">
    <property type="entry name" value="MutL/Mlh/Pms-like"/>
</dbReference>
<evidence type="ECO:0000256" key="1">
    <source>
        <dbReference type="ARBA" id="ARBA00004123"/>
    </source>
</evidence>
<evidence type="ECO:0000256" key="3">
    <source>
        <dbReference type="ARBA" id="ARBA00022763"/>
    </source>
</evidence>
<keyword evidence="5" id="KW-0539">Nucleus</keyword>
<dbReference type="GO" id="GO:0006298">
    <property type="term" value="P:mismatch repair"/>
    <property type="evidence" value="ECO:0007669"/>
    <property type="project" value="InterPro"/>
</dbReference>
<dbReference type="GO" id="GO:0140664">
    <property type="term" value="F:ATP-dependent DNA damage sensor activity"/>
    <property type="evidence" value="ECO:0007669"/>
    <property type="project" value="InterPro"/>
</dbReference>
<feature type="domain" description="DNA mismatch repair protein S5" evidence="7">
    <location>
        <begin position="228"/>
        <end position="350"/>
    </location>
</feature>
<dbReference type="Gene3D" id="3.30.565.10">
    <property type="entry name" value="Histidine kinase-like ATPase, C-terminal domain"/>
    <property type="match status" value="1"/>
</dbReference>
<comment type="subcellular location">
    <subcellularLocation>
        <location evidence="1">Nucleus</location>
    </subcellularLocation>
</comment>
<dbReference type="GO" id="GO:0005524">
    <property type="term" value="F:ATP binding"/>
    <property type="evidence" value="ECO:0007669"/>
    <property type="project" value="InterPro"/>
</dbReference>
<dbReference type="SMART" id="SM01340">
    <property type="entry name" value="DNA_mis_repair"/>
    <property type="match status" value="1"/>
</dbReference>
<gene>
    <name evidence="8" type="ORF">TRITD_3Bv1G269490</name>
</gene>
<evidence type="ECO:0000313" key="9">
    <source>
        <dbReference type="Proteomes" id="UP000324705"/>
    </source>
</evidence>
<dbReference type="InterPro" id="IPR032189">
    <property type="entry name" value="Mlh1_C"/>
</dbReference>
<sequence>MEVDEPAPHGGGGGGAPPRIRRLEESVVNRIAAGEVVQRPSSAVKELVENSIDAGASTVSVTVKDGGLKLIQVSDDGHGIRCEDLPILCERHTTSKLSAYEDLQTIKSMGFRGEALASMTYVGHVTVTTITEGQLHGYRVSYRDGVMENDPKPCAAVKGTQVMVENLFYNMVARRKTLQNSNDDYPKIVDFISRFAVHHINVNFSCRKHGANRADVHSGSTSSRLDAIRNVYGASVVRDLMEIQVSDENAVDEIFKMDGFISNANYVAKKTTMILFINDRLVDCTSLKRATEFVYSAILPQASKPFIYMSINLPPEHVDVNIHPTKKEVSLLNQERIIEKIKDAIEEKLLNCNNTRIFQTQALNSSALTQSNIRKDMSTEISTPTGEKSQKVPVSQMVRTDPRDPSGRLHTYWQGQSSNLEKKSDLVTVSKELMYQQALCRFGNFNAIQLSEPAPLRELLTMALKDDESMSDVNEKEKLEIAEVNTEILKENAEMINEYFSIHIDQGGNLTRLPVVLDQYTPDMDRLPEFMLTLGNDIAWDVEKECFRTAAAAIGNFYALHPPILPNPSGKGIRLYKRNKDSMGSAEPADNDLTGTDEDDVDQELVAEAEAAWAQREWTIQHVLFPSMRLFLKPPKSMATDGTFVQIASLDKLYKIFERC</sequence>
<evidence type="ECO:0000256" key="4">
    <source>
        <dbReference type="ARBA" id="ARBA00023204"/>
    </source>
</evidence>
<dbReference type="Pfam" id="PF01119">
    <property type="entry name" value="DNA_mis_repair"/>
    <property type="match status" value="1"/>
</dbReference>
<dbReference type="CDD" id="cd16926">
    <property type="entry name" value="HATPase_MutL-MLH-PMS-like"/>
    <property type="match status" value="1"/>
</dbReference>
<dbReference type="GO" id="GO:0030983">
    <property type="term" value="F:mismatched DNA binding"/>
    <property type="evidence" value="ECO:0007669"/>
    <property type="project" value="InterPro"/>
</dbReference>
<organism evidence="8 9">
    <name type="scientific">Triticum turgidum subsp. durum</name>
    <name type="common">Durum wheat</name>
    <name type="synonym">Triticum durum</name>
    <dbReference type="NCBI Taxonomy" id="4567"/>
    <lineage>
        <taxon>Eukaryota</taxon>
        <taxon>Viridiplantae</taxon>
        <taxon>Streptophyta</taxon>
        <taxon>Embryophyta</taxon>
        <taxon>Tracheophyta</taxon>
        <taxon>Spermatophyta</taxon>
        <taxon>Magnoliopsida</taxon>
        <taxon>Liliopsida</taxon>
        <taxon>Poales</taxon>
        <taxon>Poaceae</taxon>
        <taxon>BOP clade</taxon>
        <taxon>Pooideae</taxon>
        <taxon>Triticodae</taxon>
        <taxon>Triticeae</taxon>
        <taxon>Triticinae</taxon>
        <taxon>Triticum</taxon>
    </lineage>
</organism>
<comment type="similarity">
    <text evidence="2">Belongs to the DNA mismatch repair MutL/HexB family.</text>
</comment>
<name>A0A9R1S9R9_TRITD</name>
<dbReference type="InterPro" id="IPR014721">
    <property type="entry name" value="Ribsml_uS5_D2-typ_fold_subgr"/>
</dbReference>
<evidence type="ECO:0000256" key="6">
    <source>
        <dbReference type="SAM" id="MobiDB-lite"/>
    </source>
</evidence>
<dbReference type="AlphaFoldDB" id="A0A9R1S9R9"/>
<dbReference type="GO" id="GO:0032389">
    <property type="term" value="C:MutLalpha complex"/>
    <property type="evidence" value="ECO:0007669"/>
    <property type="project" value="TreeGrafter"/>
</dbReference>